<dbReference type="EMBL" id="SFCI01002599">
    <property type="protein sequence ID" value="TFY73722.1"/>
    <property type="molecule type" value="Genomic_DNA"/>
</dbReference>
<proteinExistence type="predicted"/>
<evidence type="ECO:0000313" key="2">
    <source>
        <dbReference type="Proteomes" id="UP000298061"/>
    </source>
</evidence>
<organism evidence="1 2">
    <name type="scientific">Hericium alpestre</name>
    <dbReference type="NCBI Taxonomy" id="135208"/>
    <lineage>
        <taxon>Eukaryota</taxon>
        <taxon>Fungi</taxon>
        <taxon>Dikarya</taxon>
        <taxon>Basidiomycota</taxon>
        <taxon>Agaricomycotina</taxon>
        <taxon>Agaricomycetes</taxon>
        <taxon>Russulales</taxon>
        <taxon>Hericiaceae</taxon>
        <taxon>Hericium</taxon>
    </lineage>
</organism>
<sequence>MHSHEHHSPLSMLPTDMTIALAMMSFDVTQPCKVGSRVDALAFDRQLVVEL</sequence>
<protein>
    <submittedName>
        <fullName evidence="1">Uncharacterized protein</fullName>
    </submittedName>
</protein>
<gene>
    <name evidence="1" type="ORF">EWM64_g10290</name>
</gene>
<evidence type="ECO:0000313" key="1">
    <source>
        <dbReference type="EMBL" id="TFY73722.1"/>
    </source>
</evidence>
<keyword evidence="2" id="KW-1185">Reference proteome</keyword>
<reference evidence="1 2" key="1">
    <citation type="submission" date="2019-02" db="EMBL/GenBank/DDBJ databases">
        <title>Genome sequencing of the rare red list fungi Hericium alpestre (H. flagellum).</title>
        <authorList>
            <person name="Buettner E."/>
            <person name="Kellner H."/>
        </authorList>
    </citation>
    <scope>NUCLEOTIDE SEQUENCE [LARGE SCALE GENOMIC DNA]</scope>
    <source>
        <strain evidence="1 2">DSM 108284</strain>
    </source>
</reference>
<dbReference type="AlphaFoldDB" id="A0A4Y9ZGJ3"/>
<dbReference type="Proteomes" id="UP000298061">
    <property type="component" value="Unassembled WGS sequence"/>
</dbReference>
<accession>A0A4Y9ZGJ3</accession>
<name>A0A4Y9ZGJ3_9AGAM</name>
<comment type="caution">
    <text evidence="1">The sequence shown here is derived from an EMBL/GenBank/DDBJ whole genome shotgun (WGS) entry which is preliminary data.</text>
</comment>